<evidence type="ECO:0000256" key="1">
    <source>
        <dbReference type="SAM" id="Phobius"/>
    </source>
</evidence>
<dbReference type="EMBL" id="MN739026">
    <property type="protein sequence ID" value="QHT35773.1"/>
    <property type="molecule type" value="Genomic_DNA"/>
</dbReference>
<accession>A0A6C0F556</accession>
<keyword evidence="1" id="KW-0472">Membrane</keyword>
<proteinExistence type="predicted"/>
<sequence>MGILSDFRSVQRDFFAFVDILKILTVFMVVAVVLSFVTGYSIQGFLFYFALISGFILVLFYAAIAVVDAVYSVVAKKSGEALTKLRGLTVDYISKGTELFLSDWKIFIGVPLAACILYPLVARAYTYLTHVPIPKPSEDN</sequence>
<dbReference type="AlphaFoldDB" id="A0A6C0F556"/>
<feature type="transmembrane region" description="Helical" evidence="1">
    <location>
        <begin position="45"/>
        <end position="67"/>
    </location>
</feature>
<organism evidence="2">
    <name type="scientific">viral metagenome</name>
    <dbReference type="NCBI Taxonomy" id="1070528"/>
    <lineage>
        <taxon>unclassified sequences</taxon>
        <taxon>metagenomes</taxon>
        <taxon>organismal metagenomes</taxon>
    </lineage>
</organism>
<keyword evidence="1" id="KW-0812">Transmembrane</keyword>
<evidence type="ECO:0000313" key="2">
    <source>
        <dbReference type="EMBL" id="QHT35773.1"/>
    </source>
</evidence>
<protein>
    <submittedName>
        <fullName evidence="2">Uncharacterized protein</fullName>
    </submittedName>
</protein>
<reference evidence="2" key="1">
    <citation type="journal article" date="2020" name="Nature">
        <title>Giant virus diversity and host interactions through global metagenomics.</title>
        <authorList>
            <person name="Schulz F."/>
            <person name="Roux S."/>
            <person name="Paez-Espino D."/>
            <person name="Jungbluth S."/>
            <person name="Walsh D.A."/>
            <person name="Denef V.J."/>
            <person name="McMahon K.D."/>
            <person name="Konstantinidis K.T."/>
            <person name="Eloe-Fadrosh E.A."/>
            <person name="Kyrpides N.C."/>
            <person name="Woyke T."/>
        </authorList>
    </citation>
    <scope>NUCLEOTIDE SEQUENCE</scope>
    <source>
        <strain evidence="2">GVMAG-M-3300009181-41</strain>
    </source>
</reference>
<name>A0A6C0F556_9ZZZZ</name>
<feature type="transmembrane region" description="Helical" evidence="1">
    <location>
        <begin position="106"/>
        <end position="125"/>
    </location>
</feature>
<feature type="transmembrane region" description="Helical" evidence="1">
    <location>
        <begin position="14"/>
        <end position="38"/>
    </location>
</feature>
<keyword evidence="1" id="KW-1133">Transmembrane helix</keyword>